<feature type="non-terminal residue" evidence="1">
    <location>
        <position position="33"/>
    </location>
</feature>
<proteinExistence type="predicted"/>
<evidence type="ECO:0000313" key="2">
    <source>
        <dbReference type="Proteomes" id="UP000014065"/>
    </source>
</evidence>
<gene>
    <name evidence="1" type="ORF">BG20_I2428</name>
</gene>
<evidence type="ECO:0000313" key="1">
    <source>
        <dbReference type="EMBL" id="EPA06854.1"/>
    </source>
</evidence>
<accession>S2EXC7</accession>
<organism evidence="1 2">
    <name type="scientific">Candidatus Nitrosarchaeum limnium BG20</name>
    <dbReference type="NCBI Taxonomy" id="859192"/>
    <lineage>
        <taxon>Archaea</taxon>
        <taxon>Nitrososphaerota</taxon>
        <taxon>Nitrososphaeria</taxon>
        <taxon>Nitrosopumilales</taxon>
        <taxon>Nitrosopumilaceae</taxon>
        <taxon>Nitrosarchaeum</taxon>
    </lineage>
</organism>
<protein>
    <submittedName>
        <fullName evidence="1">Uncharacterized protein</fullName>
    </submittedName>
</protein>
<name>S2EXC7_9ARCH</name>
<sequence length="33" mass="3932">MKFLECWMKLGLSVLLSLNLKMRFSSFHKSLRS</sequence>
<dbReference type="EMBL" id="AHJG01000006">
    <property type="protein sequence ID" value="EPA06854.1"/>
    <property type="molecule type" value="Genomic_DNA"/>
</dbReference>
<comment type="caution">
    <text evidence="1">The sequence shown here is derived from an EMBL/GenBank/DDBJ whole genome shotgun (WGS) entry which is preliminary data.</text>
</comment>
<dbReference type="AlphaFoldDB" id="S2EXC7"/>
<dbReference type="Proteomes" id="UP000014065">
    <property type="component" value="Unassembled WGS sequence"/>
</dbReference>
<keyword evidence="2" id="KW-1185">Reference proteome</keyword>
<reference evidence="1 2" key="1">
    <citation type="journal article" date="2012" name="J. Bacteriol.">
        <title>Genome Sequence of "Candidatus Nitrosoarchaeum limnia" BG20, a Low-Salinity Ammonia-Oxidizing Archaeon from the San Francisco Bay Estuary.</title>
        <authorList>
            <person name="Mosier A.C."/>
            <person name="Allen E.E."/>
            <person name="Kim M."/>
            <person name="Ferriera S."/>
            <person name="Francis C.A."/>
        </authorList>
    </citation>
    <scope>NUCLEOTIDE SEQUENCE [LARGE SCALE GENOMIC DNA]</scope>
    <source>
        <strain evidence="1 2">BG20</strain>
    </source>
</reference>